<reference evidence="7" key="3">
    <citation type="submission" date="2023-06" db="EMBL/GenBank/DDBJ databases">
        <authorList>
            <person name="Sun Q."/>
            <person name="Zhou Y."/>
        </authorList>
    </citation>
    <scope>NUCLEOTIDE SEQUENCE</scope>
    <source>
        <strain evidence="7">CGMCC 1.10859</strain>
    </source>
</reference>
<dbReference type="PANTHER" id="PTHR43687:SF4">
    <property type="entry name" value="BLR5484 PROTEIN"/>
    <property type="match status" value="1"/>
</dbReference>
<dbReference type="InterPro" id="IPR017896">
    <property type="entry name" value="4Fe4S_Fe-S-bd"/>
</dbReference>
<dbReference type="GO" id="GO:0046872">
    <property type="term" value="F:metal ion binding"/>
    <property type="evidence" value="ECO:0007669"/>
    <property type="project" value="UniProtKB-KW"/>
</dbReference>
<feature type="transmembrane region" description="Helical" evidence="5">
    <location>
        <begin position="164"/>
        <end position="181"/>
    </location>
</feature>
<feature type="domain" description="4Fe-4S ferredoxin-type" evidence="6">
    <location>
        <begin position="283"/>
        <end position="312"/>
    </location>
</feature>
<reference evidence="8 9" key="2">
    <citation type="submission" date="2016-10" db="EMBL/GenBank/DDBJ databases">
        <authorList>
            <person name="Varghese N."/>
            <person name="Submissions S."/>
        </authorList>
    </citation>
    <scope>NUCLEOTIDE SEQUENCE [LARGE SCALE GENOMIC DNA]</scope>
    <source>
        <strain evidence="8 9">DSM 24802</strain>
    </source>
</reference>
<keyword evidence="2" id="KW-0479">Metal-binding</keyword>
<dbReference type="Pfam" id="PF12838">
    <property type="entry name" value="Fer4_7"/>
    <property type="match status" value="1"/>
</dbReference>
<sequence>MKLSDLPGYLRDTAFRLLPHRARTGLFPIGDPGPDAPVLVTGNFTLTVRRLREALAGQAAWVLVVNSKGYNVWCAAGGGHLTHHDVISAMRVTHLADKVRRREVILPQLAATGVERRAISAATGFATRWGPARLEDLPAFLGRGSRVFNAERFMRFPAWERQEMAAIWYVPALIVLAPAIWLMLGPAAALAAAFALVSMVAALFAMLPRFNPVGPRRLPILLGFGLAGALAGWGLLAAMGDAMPWTLVVVGATNLIGTGLLFMDLAGTTPWYPSVINTGANPATITLDEARCDGSGDCVMVCPRQVLKMNGSRRKVEIRDPGQCIQCGACIVQCPRDALLFHYADGSTVEAPTIRNTRLNMLGKRREVRR</sequence>
<reference evidence="7" key="1">
    <citation type="journal article" date="2014" name="Int. J. Syst. Evol. Microbiol.">
        <title>Complete genome sequence of Corynebacterium casei LMG S-19264T (=DSM 44701T), isolated from a smear-ripened cheese.</title>
        <authorList>
            <consortium name="US DOE Joint Genome Institute (JGI-PGF)"/>
            <person name="Walter F."/>
            <person name="Albersmeier A."/>
            <person name="Kalinowski J."/>
            <person name="Ruckert C."/>
        </authorList>
    </citation>
    <scope>NUCLEOTIDE SEQUENCE</scope>
    <source>
        <strain evidence="7">CGMCC 1.10859</strain>
    </source>
</reference>
<protein>
    <submittedName>
        <fullName evidence="8">4Fe-4S dicluster domain-containing protein</fullName>
    </submittedName>
</protein>
<dbReference type="Pfam" id="PF03599">
    <property type="entry name" value="CdhD"/>
    <property type="match status" value="1"/>
</dbReference>
<comment type="caution">
    <text evidence="7">The sequence shown here is derived from an EMBL/GenBank/DDBJ whole genome shotgun (WGS) entry which is preliminary data.</text>
</comment>
<feature type="domain" description="4Fe-4S ferredoxin-type" evidence="6">
    <location>
        <begin position="314"/>
        <end position="344"/>
    </location>
</feature>
<dbReference type="PROSITE" id="PS00198">
    <property type="entry name" value="4FE4S_FER_1"/>
    <property type="match status" value="1"/>
</dbReference>
<dbReference type="InterPro" id="IPR050572">
    <property type="entry name" value="Fe-S_Ferredoxin"/>
</dbReference>
<keyword evidence="3" id="KW-0408">Iron</keyword>
<dbReference type="EMBL" id="BNAB01000025">
    <property type="protein sequence ID" value="GHE05504.1"/>
    <property type="molecule type" value="Genomic_DNA"/>
</dbReference>
<keyword evidence="9" id="KW-1185">Reference proteome</keyword>
<keyword evidence="5" id="KW-0472">Membrane</keyword>
<accession>A0AAN4UUF0</accession>
<keyword evidence="5" id="KW-1133">Transmembrane helix</keyword>
<keyword evidence="1" id="KW-0004">4Fe-4S</keyword>
<evidence type="ECO:0000256" key="4">
    <source>
        <dbReference type="ARBA" id="ARBA00023014"/>
    </source>
</evidence>
<dbReference type="Proteomes" id="UP000199541">
    <property type="component" value="Unassembled WGS sequence"/>
</dbReference>
<evidence type="ECO:0000313" key="7">
    <source>
        <dbReference type="EMBL" id="GHE05504.1"/>
    </source>
</evidence>
<dbReference type="PANTHER" id="PTHR43687">
    <property type="entry name" value="ADENYLYLSULFATE REDUCTASE, BETA SUBUNIT"/>
    <property type="match status" value="1"/>
</dbReference>
<feature type="transmembrane region" description="Helical" evidence="5">
    <location>
        <begin position="242"/>
        <end position="263"/>
    </location>
</feature>
<dbReference type="Gene3D" id="3.30.70.20">
    <property type="match status" value="1"/>
</dbReference>
<gene>
    <name evidence="7" type="ORF">GCM10008024_36610</name>
    <name evidence="8" type="ORF">SAMN05444006_12529</name>
</gene>
<organism evidence="7 10">
    <name type="scientific">Allgaiera indica</name>
    <dbReference type="NCBI Taxonomy" id="765699"/>
    <lineage>
        <taxon>Bacteria</taxon>
        <taxon>Pseudomonadati</taxon>
        <taxon>Pseudomonadota</taxon>
        <taxon>Alphaproteobacteria</taxon>
        <taxon>Rhodobacterales</taxon>
        <taxon>Paracoccaceae</taxon>
        <taxon>Allgaiera</taxon>
    </lineage>
</organism>
<dbReference type="InterPro" id="IPR016041">
    <property type="entry name" value="Ac-CoA_synth_d_su_TIM-brl"/>
</dbReference>
<dbReference type="NCBIfam" id="NF043039">
    <property type="entry name" value="HgcAB_like"/>
    <property type="match status" value="1"/>
</dbReference>
<evidence type="ECO:0000313" key="10">
    <source>
        <dbReference type="Proteomes" id="UP000634647"/>
    </source>
</evidence>
<dbReference type="SUPFAM" id="SSF54862">
    <property type="entry name" value="4Fe-4S ferredoxins"/>
    <property type="match status" value="1"/>
</dbReference>
<feature type="transmembrane region" description="Helical" evidence="5">
    <location>
        <begin position="218"/>
        <end position="236"/>
    </location>
</feature>
<proteinExistence type="predicted"/>
<dbReference type="InterPro" id="IPR050003">
    <property type="entry name" value="HgcAB-like"/>
</dbReference>
<evidence type="ECO:0000313" key="8">
    <source>
        <dbReference type="EMBL" id="SDX70244.1"/>
    </source>
</evidence>
<evidence type="ECO:0000256" key="2">
    <source>
        <dbReference type="ARBA" id="ARBA00022723"/>
    </source>
</evidence>
<dbReference type="EMBL" id="FNOB01000025">
    <property type="protein sequence ID" value="SDX70244.1"/>
    <property type="molecule type" value="Genomic_DNA"/>
</dbReference>
<keyword evidence="4" id="KW-0411">Iron-sulfur</keyword>
<name>A0AAN4UUF0_9RHOB</name>
<dbReference type="InterPro" id="IPR017900">
    <property type="entry name" value="4Fe4S_Fe_S_CS"/>
</dbReference>
<feature type="transmembrane region" description="Helical" evidence="5">
    <location>
        <begin position="187"/>
        <end position="206"/>
    </location>
</feature>
<dbReference type="PROSITE" id="PS51379">
    <property type="entry name" value="4FE4S_FER_2"/>
    <property type="match status" value="2"/>
</dbReference>
<dbReference type="Gene3D" id="3.40.50.11600">
    <property type="match status" value="1"/>
</dbReference>
<dbReference type="RefSeq" id="WP_051645869.1">
    <property type="nucleotide sequence ID" value="NZ_BNAB01000025.1"/>
</dbReference>
<dbReference type="AlphaFoldDB" id="A0AAN4UUF0"/>
<evidence type="ECO:0000256" key="3">
    <source>
        <dbReference type="ARBA" id="ARBA00023004"/>
    </source>
</evidence>
<evidence type="ECO:0000256" key="1">
    <source>
        <dbReference type="ARBA" id="ARBA00022485"/>
    </source>
</evidence>
<evidence type="ECO:0000256" key="5">
    <source>
        <dbReference type="SAM" id="Phobius"/>
    </source>
</evidence>
<keyword evidence="5" id="KW-0812">Transmembrane</keyword>
<evidence type="ECO:0000259" key="6">
    <source>
        <dbReference type="PROSITE" id="PS51379"/>
    </source>
</evidence>
<dbReference type="Proteomes" id="UP000634647">
    <property type="component" value="Unassembled WGS sequence"/>
</dbReference>
<dbReference type="GO" id="GO:0051539">
    <property type="term" value="F:4 iron, 4 sulfur cluster binding"/>
    <property type="evidence" value="ECO:0007669"/>
    <property type="project" value="UniProtKB-KW"/>
</dbReference>
<evidence type="ECO:0000313" key="9">
    <source>
        <dbReference type="Proteomes" id="UP000199541"/>
    </source>
</evidence>